<proteinExistence type="predicted"/>
<accession>A0ABN1LZ75</accession>
<dbReference type="Proteomes" id="UP001400965">
    <property type="component" value="Unassembled WGS sequence"/>
</dbReference>
<evidence type="ECO:0000313" key="1">
    <source>
        <dbReference type="EMBL" id="GAA0862263.1"/>
    </source>
</evidence>
<evidence type="ECO:0000313" key="2">
    <source>
        <dbReference type="Proteomes" id="UP001400965"/>
    </source>
</evidence>
<protein>
    <recommendedName>
        <fullName evidence="3">Chemotaxis methyl-accepting receptor HlyB-like 4HB MCP domain-containing protein</fullName>
    </recommendedName>
</protein>
<sequence>MKYIGLLASSICVVVVLLINSYYNIINLDIQRISSYVIEGNMILEDFITKEDYVLKNNEEYISRLLNIKSHIKDTKTSFFTKKYKNYRMKSIENLVNSISNDKEKGKHLELVKKYNDLSEKELDSLLDKNLLEVTYLSTRAYE</sequence>
<evidence type="ECO:0008006" key="3">
    <source>
        <dbReference type="Google" id="ProtNLM"/>
    </source>
</evidence>
<dbReference type="RefSeq" id="WP_346042553.1">
    <property type="nucleotide sequence ID" value="NZ_BAAACP010000003.1"/>
</dbReference>
<keyword evidence="2" id="KW-1185">Reference proteome</keyword>
<organism evidence="1 2">
    <name type="scientific">Paraclostridium tenue</name>
    <dbReference type="NCBI Taxonomy" id="1737"/>
    <lineage>
        <taxon>Bacteria</taxon>
        <taxon>Bacillati</taxon>
        <taxon>Bacillota</taxon>
        <taxon>Clostridia</taxon>
        <taxon>Peptostreptococcales</taxon>
        <taxon>Peptostreptococcaceae</taxon>
        <taxon>Paraclostridium</taxon>
    </lineage>
</organism>
<gene>
    <name evidence="1" type="ORF">GCM10008917_06910</name>
</gene>
<comment type="caution">
    <text evidence="1">The sequence shown here is derived from an EMBL/GenBank/DDBJ whole genome shotgun (WGS) entry which is preliminary data.</text>
</comment>
<name>A0ABN1LZ75_9FIRM</name>
<reference evidence="1 2" key="1">
    <citation type="journal article" date="2019" name="Int. J. Syst. Evol. Microbiol.">
        <title>The Global Catalogue of Microorganisms (GCM) 10K type strain sequencing project: providing services to taxonomists for standard genome sequencing and annotation.</title>
        <authorList>
            <consortium name="The Broad Institute Genomics Platform"/>
            <consortium name="The Broad Institute Genome Sequencing Center for Infectious Disease"/>
            <person name="Wu L."/>
            <person name="Ma J."/>
        </authorList>
    </citation>
    <scope>NUCLEOTIDE SEQUENCE [LARGE SCALE GENOMIC DNA]</scope>
    <source>
        <strain evidence="1 2">JCM 6486</strain>
    </source>
</reference>
<dbReference type="EMBL" id="BAAACP010000003">
    <property type="protein sequence ID" value="GAA0862263.1"/>
    <property type="molecule type" value="Genomic_DNA"/>
</dbReference>